<reference evidence="1" key="1">
    <citation type="submission" date="2020-05" db="EMBL/GenBank/DDBJ databases">
        <authorList>
            <person name="Chiriac C."/>
            <person name="Salcher M."/>
            <person name="Ghai R."/>
            <person name="Kavagutti S V."/>
        </authorList>
    </citation>
    <scope>NUCLEOTIDE SEQUENCE</scope>
</reference>
<name>A0A6J6MLR5_9ZZZZ</name>
<gene>
    <name evidence="1" type="ORF">UFOPK2310_00849</name>
</gene>
<evidence type="ECO:0000313" key="1">
    <source>
        <dbReference type="EMBL" id="CAB4675097.1"/>
    </source>
</evidence>
<sequence>MGAVTVAVLGSAPDCRVTGQGSAGELRVAGANPGINDVGLYPQAGARGGVLGI</sequence>
<protein>
    <submittedName>
        <fullName evidence="1">Unannotated protein</fullName>
    </submittedName>
</protein>
<dbReference type="AlphaFoldDB" id="A0A6J6MLR5"/>
<accession>A0A6J6MLR5</accession>
<proteinExistence type="predicted"/>
<organism evidence="1">
    <name type="scientific">freshwater metagenome</name>
    <dbReference type="NCBI Taxonomy" id="449393"/>
    <lineage>
        <taxon>unclassified sequences</taxon>
        <taxon>metagenomes</taxon>
        <taxon>ecological metagenomes</taxon>
    </lineage>
</organism>
<dbReference type="EMBL" id="CAEZWW010000092">
    <property type="protein sequence ID" value="CAB4675097.1"/>
    <property type="molecule type" value="Genomic_DNA"/>
</dbReference>